<dbReference type="CDD" id="cd13836">
    <property type="entry name" value="IHF_B"/>
    <property type="match status" value="1"/>
</dbReference>
<sequence length="105" mass="12012">MSNNLTKRQIVQKIYESADFNHKDVSQIVQQTLECISGALTEGKNVELRNFGVFELQVRKSRVGRNPRRPETDVIIPRRVVVKFKAGKEMKNGLKQLDLDEIDSA</sequence>
<dbReference type="InterPro" id="IPR000119">
    <property type="entry name" value="Hist_DNA-bd"/>
</dbReference>
<gene>
    <name evidence="1" type="ORF">METZ01_LOCUS410361</name>
</gene>
<dbReference type="SUPFAM" id="SSF47729">
    <property type="entry name" value="IHF-like DNA-binding proteins"/>
    <property type="match status" value="1"/>
</dbReference>
<name>A0A382WFA7_9ZZZZ</name>
<dbReference type="Gene3D" id="4.10.520.10">
    <property type="entry name" value="IHF-like DNA-binding proteins"/>
    <property type="match status" value="1"/>
</dbReference>
<evidence type="ECO:0000313" key="1">
    <source>
        <dbReference type="EMBL" id="SVD57507.1"/>
    </source>
</evidence>
<dbReference type="EMBL" id="UINC01159429">
    <property type="protein sequence ID" value="SVD57507.1"/>
    <property type="molecule type" value="Genomic_DNA"/>
</dbReference>
<accession>A0A382WFA7</accession>
<dbReference type="PANTHER" id="PTHR33175">
    <property type="entry name" value="DNA-BINDING PROTEIN HU"/>
    <property type="match status" value="1"/>
</dbReference>
<protein>
    <recommendedName>
        <fullName evidence="2">Integration host factor subunit beta</fullName>
    </recommendedName>
</protein>
<dbReference type="GO" id="GO:0003677">
    <property type="term" value="F:DNA binding"/>
    <property type="evidence" value="ECO:0007669"/>
    <property type="project" value="InterPro"/>
</dbReference>
<dbReference type="AlphaFoldDB" id="A0A382WFA7"/>
<dbReference type="SMART" id="SM00411">
    <property type="entry name" value="BHL"/>
    <property type="match status" value="1"/>
</dbReference>
<proteinExistence type="predicted"/>
<dbReference type="Pfam" id="PF00216">
    <property type="entry name" value="Bac_DNA_binding"/>
    <property type="match status" value="1"/>
</dbReference>
<organism evidence="1">
    <name type="scientific">marine metagenome</name>
    <dbReference type="NCBI Taxonomy" id="408172"/>
    <lineage>
        <taxon>unclassified sequences</taxon>
        <taxon>metagenomes</taxon>
        <taxon>ecological metagenomes</taxon>
    </lineage>
</organism>
<reference evidence="1" key="1">
    <citation type="submission" date="2018-05" db="EMBL/GenBank/DDBJ databases">
        <authorList>
            <person name="Lanie J.A."/>
            <person name="Ng W.-L."/>
            <person name="Kazmierczak K.M."/>
            <person name="Andrzejewski T.M."/>
            <person name="Davidsen T.M."/>
            <person name="Wayne K.J."/>
            <person name="Tettelin H."/>
            <person name="Glass J.I."/>
            <person name="Rusch D."/>
            <person name="Podicherti R."/>
            <person name="Tsui H.-C.T."/>
            <person name="Winkler M.E."/>
        </authorList>
    </citation>
    <scope>NUCLEOTIDE SEQUENCE</scope>
</reference>
<dbReference type="PANTHER" id="PTHR33175:SF2">
    <property type="entry name" value="INTEGRATION HOST FACTOR SUBUNIT ALPHA"/>
    <property type="match status" value="1"/>
</dbReference>
<dbReference type="GO" id="GO:0030527">
    <property type="term" value="F:structural constituent of chromatin"/>
    <property type="evidence" value="ECO:0007669"/>
    <property type="project" value="InterPro"/>
</dbReference>
<dbReference type="GO" id="GO:0005829">
    <property type="term" value="C:cytosol"/>
    <property type="evidence" value="ECO:0007669"/>
    <property type="project" value="TreeGrafter"/>
</dbReference>
<evidence type="ECO:0008006" key="2">
    <source>
        <dbReference type="Google" id="ProtNLM"/>
    </source>
</evidence>
<dbReference type="InterPro" id="IPR010992">
    <property type="entry name" value="IHF-like_DNA-bd_dom_sf"/>
</dbReference>